<dbReference type="Pfam" id="PF01386">
    <property type="entry name" value="Ribosomal_L25p"/>
    <property type="match status" value="1"/>
</dbReference>
<evidence type="ECO:0000313" key="9">
    <source>
        <dbReference type="Proteomes" id="UP000179003"/>
    </source>
</evidence>
<dbReference type="Pfam" id="PF14693">
    <property type="entry name" value="Ribosomal_TL5_C"/>
    <property type="match status" value="1"/>
</dbReference>
<accession>A0A1F5EHE8</accession>
<keyword evidence="1 5" id="KW-0699">rRNA-binding</keyword>
<keyword evidence="2 5" id="KW-0694">RNA-binding</keyword>
<dbReference type="InterPro" id="IPR020056">
    <property type="entry name" value="Rbsml_bL25/Gln-tRNA_synth_N"/>
</dbReference>
<comment type="function">
    <text evidence="5">This is one of the proteins that binds to the 5S RNA in the ribosome where it forms part of the central protuberance.</text>
</comment>
<evidence type="ECO:0000259" key="6">
    <source>
        <dbReference type="Pfam" id="PF01386"/>
    </source>
</evidence>
<protein>
    <recommendedName>
        <fullName evidence="5">Large ribosomal subunit protein bL25</fullName>
    </recommendedName>
    <alternativeName>
        <fullName evidence="5">General stress protein CTC</fullName>
    </alternativeName>
</protein>
<evidence type="ECO:0000256" key="5">
    <source>
        <dbReference type="HAMAP-Rule" id="MF_01334"/>
    </source>
</evidence>
<dbReference type="SUPFAM" id="SSF50715">
    <property type="entry name" value="Ribosomal protein L25-like"/>
    <property type="match status" value="1"/>
</dbReference>
<dbReference type="GO" id="GO:0008097">
    <property type="term" value="F:5S rRNA binding"/>
    <property type="evidence" value="ECO:0007669"/>
    <property type="project" value="InterPro"/>
</dbReference>
<dbReference type="GO" id="GO:0006412">
    <property type="term" value="P:translation"/>
    <property type="evidence" value="ECO:0007669"/>
    <property type="project" value="UniProtKB-UniRule"/>
</dbReference>
<dbReference type="STRING" id="1797582.A2442_02345"/>
<dbReference type="InterPro" id="IPR029751">
    <property type="entry name" value="Ribosomal_L25_dom"/>
</dbReference>
<dbReference type="InterPro" id="IPR011035">
    <property type="entry name" value="Ribosomal_bL25/Gln-tRNA_synth"/>
</dbReference>
<dbReference type="GO" id="GO:0022625">
    <property type="term" value="C:cytosolic large ribosomal subunit"/>
    <property type="evidence" value="ECO:0007669"/>
    <property type="project" value="TreeGrafter"/>
</dbReference>
<keyword evidence="4 5" id="KW-0687">Ribonucleoprotein</keyword>
<sequence length="214" mass="23723">MLTLQIKKRDNKTDLDKLRKEDNTLAVFYGKGVETTSIYMSYVEFKKVWKKAGSSAIITLSGVGEDKEVLIHDLDINPITNQVRHVDFYVIERGKAMEVGVPLEFIGESSAVKTLGGILIKVLHELEIEVMPKDLPQHIEVDISSLAELDSHITIADLKLPKGVKALGDPEEVVVSVSQAKEEEEVEVADVADVQIEKKGKKEEGDGEKEGEKK</sequence>
<dbReference type="InterPro" id="IPR001021">
    <property type="entry name" value="Ribosomal_bL25_long"/>
</dbReference>
<dbReference type="NCBIfam" id="TIGR00731">
    <property type="entry name" value="bL25_bact_ctc"/>
    <property type="match status" value="1"/>
</dbReference>
<evidence type="ECO:0000259" key="7">
    <source>
        <dbReference type="Pfam" id="PF14693"/>
    </source>
</evidence>
<proteinExistence type="inferred from homology"/>
<evidence type="ECO:0000256" key="4">
    <source>
        <dbReference type="ARBA" id="ARBA00023274"/>
    </source>
</evidence>
<dbReference type="PANTHER" id="PTHR33284">
    <property type="entry name" value="RIBOSOMAL PROTEIN L25/GLN-TRNA SYNTHETASE, ANTI-CODON-BINDING DOMAIN-CONTAINING PROTEIN"/>
    <property type="match status" value="1"/>
</dbReference>
<dbReference type="CDD" id="cd00495">
    <property type="entry name" value="Ribosomal_L25_TL5_CTC"/>
    <property type="match status" value="1"/>
</dbReference>
<reference evidence="8 9" key="1">
    <citation type="journal article" date="2016" name="Nat. Commun.">
        <title>Thousands of microbial genomes shed light on interconnected biogeochemical processes in an aquifer system.</title>
        <authorList>
            <person name="Anantharaman K."/>
            <person name="Brown C.T."/>
            <person name="Hug L.A."/>
            <person name="Sharon I."/>
            <person name="Castelle C.J."/>
            <person name="Probst A.J."/>
            <person name="Thomas B.C."/>
            <person name="Singh A."/>
            <person name="Wilkins M.J."/>
            <person name="Karaoz U."/>
            <person name="Brodie E.L."/>
            <person name="Williams K.H."/>
            <person name="Hubbard S.S."/>
            <person name="Banfield J.F."/>
        </authorList>
    </citation>
    <scope>NUCLEOTIDE SEQUENCE [LARGE SCALE GENOMIC DNA]</scope>
</reference>
<comment type="subunit">
    <text evidence="5">Part of the 50S ribosomal subunit; part of the 5S rRNA/L5/L18/L25 subcomplex. Contacts the 5S rRNA. Binds to the 5S rRNA independently of L5 and L18.</text>
</comment>
<dbReference type="AlphaFoldDB" id="A0A1F5EHE8"/>
<comment type="similarity">
    <text evidence="5">Belongs to the bacterial ribosomal protein bL25 family. CTC subfamily.</text>
</comment>
<evidence type="ECO:0000256" key="3">
    <source>
        <dbReference type="ARBA" id="ARBA00022980"/>
    </source>
</evidence>
<dbReference type="Gene3D" id="2.170.120.20">
    <property type="entry name" value="Ribosomal protein L25, beta domain"/>
    <property type="match status" value="1"/>
</dbReference>
<dbReference type="EMBL" id="MFAE01000013">
    <property type="protein sequence ID" value="OGD66849.1"/>
    <property type="molecule type" value="Genomic_DNA"/>
</dbReference>
<gene>
    <name evidence="5" type="primary">rplY</name>
    <name evidence="5" type="synonym">ctc</name>
    <name evidence="8" type="ORF">A2442_02345</name>
</gene>
<comment type="caution">
    <text evidence="8">The sequence shown here is derived from an EMBL/GenBank/DDBJ whole genome shotgun (WGS) entry which is preliminary data.</text>
</comment>
<dbReference type="Proteomes" id="UP000179003">
    <property type="component" value="Unassembled WGS sequence"/>
</dbReference>
<keyword evidence="3 5" id="KW-0689">Ribosomal protein</keyword>
<dbReference type="HAMAP" id="MF_01334">
    <property type="entry name" value="Ribosomal_bL25_CTC"/>
    <property type="match status" value="1"/>
</dbReference>
<dbReference type="Gene3D" id="2.40.240.10">
    <property type="entry name" value="Ribosomal Protein L25, Chain P"/>
    <property type="match status" value="1"/>
</dbReference>
<dbReference type="InterPro" id="IPR020930">
    <property type="entry name" value="Ribosomal_uL5_bac-type"/>
</dbReference>
<dbReference type="GO" id="GO:0003735">
    <property type="term" value="F:structural constituent of ribosome"/>
    <property type="evidence" value="ECO:0007669"/>
    <property type="project" value="InterPro"/>
</dbReference>
<feature type="domain" description="Large ribosomal subunit protein bL25 beta" evidence="7">
    <location>
        <begin position="97"/>
        <end position="180"/>
    </location>
</feature>
<name>A0A1F5EHE8_9BACT</name>
<evidence type="ECO:0000256" key="2">
    <source>
        <dbReference type="ARBA" id="ARBA00022884"/>
    </source>
</evidence>
<dbReference type="InterPro" id="IPR037121">
    <property type="entry name" value="Ribosomal_bL25_C"/>
</dbReference>
<evidence type="ECO:0000256" key="1">
    <source>
        <dbReference type="ARBA" id="ARBA00022730"/>
    </source>
</evidence>
<organism evidence="8 9">
    <name type="scientific">Candidatus Campbellbacteria bacterium RIFOXYC2_FULL_35_25</name>
    <dbReference type="NCBI Taxonomy" id="1797582"/>
    <lineage>
        <taxon>Bacteria</taxon>
        <taxon>Candidatus Campbelliibacteriota</taxon>
    </lineage>
</organism>
<dbReference type="InterPro" id="IPR020057">
    <property type="entry name" value="Ribosomal_bL25_b-dom"/>
</dbReference>
<dbReference type="PANTHER" id="PTHR33284:SF1">
    <property type="entry name" value="RIBOSOMAL PROTEIN L25_GLN-TRNA SYNTHETASE, ANTI-CODON-BINDING DOMAIN-CONTAINING PROTEIN"/>
    <property type="match status" value="1"/>
</dbReference>
<feature type="domain" description="Large ribosomal subunit protein bL25 L25" evidence="6">
    <location>
        <begin position="4"/>
        <end position="88"/>
    </location>
</feature>
<evidence type="ECO:0000313" key="8">
    <source>
        <dbReference type="EMBL" id="OGD66849.1"/>
    </source>
</evidence>